<organism evidence="1 2">
    <name type="scientific">Datura stramonium</name>
    <name type="common">Jimsonweed</name>
    <name type="synonym">Common thornapple</name>
    <dbReference type="NCBI Taxonomy" id="4076"/>
    <lineage>
        <taxon>Eukaryota</taxon>
        <taxon>Viridiplantae</taxon>
        <taxon>Streptophyta</taxon>
        <taxon>Embryophyta</taxon>
        <taxon>Tracheophyta</taxon>
        <taxon>Spermatophyta</taxon>
        <taxon>Magnoliopsida</taxon>
        <taxon>eudicotyledons</taxon>
        <taxon>Gunneridae</taxon>
        <taxon>Pentapetalae</taxon>
        <taxon>asterids</taxon>
        <taxon>lamiids</taxon>
        <taxon>Solanales</taxon>
        <taxon>Solanaceae</taxon>
        <taxon>Solanoideae</taxon>
        <taxon>Datureae</taxon>
        <taxon>Datura</taxon>
    </lineage>
</organism>
<feature type="non-terminal residue" evidence="1">
    <location>
        <position position="56"/>
    </location>
</feature>
<accession>A0ABS8UX89</accession>
<proteinExistence type="predicted"/>
<evidence type="ECO:0000313" key="1">
    <source>
        <dbReference type="EMBL" id="MCD9638633.1"/>
    </source>
</evidence>
<name>A0ABS8UX89_DATST</name>
<dbReference type="EMBL" id="JACEIK010002745">
    <property type="protein sequence ID" value="MCD9638633.1"/>
    <property type="molecule type" value="Genomic_DNA"/>
</dbReference>
<gene>
    <name evidence="1" type="ORF">HAX54_022723</name>
</gene>
<keyword evidence="2" id="KW-1185">Reference proteome</keyword>
<feature type="non-terminal residue" evidence="1">
    <location>
        <position position="1"/>
    </location>
</feature>
<protein>
    <submittedName>
        <fullName evidence="1">Uncharacterized protein</fullName>
    </submittedName>
</protein>
<reference evidence="1 2" key="1">
    <citation type="journal article" date="2021" name="BMC Genomics">
        <title>Datura genome reveals duplications of psychoactive alkaloid biosynthetic genes and high mutation rate following tissue culture.</title>
        <authorList>
            <person name="Rajewski A."/>
            <person name="Carter-House D."/>
            <person name="Stajich J."/>
            <person name="Litt A."/>
        </authorList>
    </citation>
    <scope>NUCLEOTIDE SEQUENCE [LARGE SCALE GENOMIC DNA]</scope>
    <source>
        <strain evidence="1">AR-01</strain>
    </source>
</reference>
<dbReference type="Proteomes" id="UP000823775">
    <property type="component" value="Unassembled WGS sequence"/>
</dbReference>
<sequence>GEMGKLNVWESGVMGKMECLLIDGLWERERSEESGVIGKWKKFKGMGRSWVGFSQQ</sequence>
<evidence type="ECO:0000313" key="2">
    <source>
        <dbReference type="Proteomes" id="UP000823775"/>
    </source>
</evidence>
<comment type="caution">
    <text evidence="1">The sequence shown here is derived from an EMBL/GenBank/DDBJ whole genome shotgun (WGS) entry which is preliminary data.</text>
</comment>